<sequence length="40" mass="4337">SVDLSCPFIVRRLIDSSVSDSFRIGAFRNASLTSDVCACQ</sequence>
<dbReference type="EMBL" id="AGNL01013793">
    <property type="protein sequence ID" value="EJK67007.1"/>
    <property type="molecule type" value="Genomic_DNA"/>
</dbReference>
<name>K0T8Z1_THAOC</name>
<keyword evidence="2" id="KW-1185">Reference proteome</keyword>
<accession>K0T8Z1</accession>
<gene>
    <name evidence="1" type="ORF">THAOC_12011</name>
</gene>
<reference evidence="1 2" key="1">
    <citation type="journal article" date="2012" name="Genome Biol.">
        <title>Genome and low-iron response of an oceanic diatom adapted to chronic iron limitation.</title>
        <authorList>
            <person name="Lommer M."/>
            <person name="Specht M."/>
            <person name="Roy A.S."/>
            <person name="Kraemer L."/>
            <person name="Andreson R."/>
            <person name="Gutowska M.A."/>
            <person name="Wolf J."/>
            <person name="Bergner S.V."/>
            <person name="Schilhabel M.B."/>
            <person name="Klostermeier U.C."/>
            <person name="Beiko R.G."/>
            <person name="Rosenstiel P."/>
            <person name="Hippler M."/>
            <person name="Laroche J."/>
        </authorList>
    </citation>
    <scope>NUCLEOTIDE SEQUENCE [LARGE SCALE GENOMIC DNA]</scope>
    <source>
        <strain evidence="1 2">CCMP1005</strain>
    </source>
</reference>
<dbReference type="AlphaFoldDB" id="K0T8Z1"/>
<evidence type="ECO:0000313" key="2">
    <source>
        <dbReference type="Proteomes" id="UP000266841"/>
    </source>
</evidence>
<protein>
    <submittedName>
        <fullName evidence="1">Uncharacterized protein</fullName>
    </submittedName>
</protein>
<comment type="caution">
    <text evidence="1">The sequence shown here is derived from an EMBL/GenBank/DDBJ whole genome shotgun (WGS) entry which is preliminary data.</text>
</comment>
<dbReference type="Proteomes" id="UP000266841">
    <property type="component" value="Unassembled WGS sequence"/>
</dbReference>
<proteinExistence type="predicted"/>
<feature type="non-terminal residue" evidence="1">
    <location>
        <position position="1"/>
    </location>
</feature>
<organism evidence="1 2">
    <name type="scientific">Thalassiosira oceanica</name>
    <name type="common">Marine diatom</name>
    <dbReference type="NCBI Taxonomy" id="159749"/>
    <lineage>
        <taxon>Eukaryota</taxon>
        <taxon>Sar</taxon>
        <taxon>Stramenopiles</taxon>
        <taxon>Ochrophyta</taxon>
        <taxon>Bacillariophyta</taxon>
        <taxon>Coscinodiscophyceae</taxon>
        <taxon>Thalassiosirophycidae</taxon>
        <taxon>Thalassiosirales</taxon>
        <taxon>Thalassiosiraceae</taxon>
        <taxon>Thalassiosira</taxon>
    </lineage>
</organism>
<evidence type="ECO:0000313" key="1">
    <source>
        <dbReference type="EMBL" id="EJK67007.1"/>
    </source>
</evidence>